<name>A0A0U0WCY3_MYCBE</name>
<sequence>MVNKPYSLCEGRDRRIIGHVHNLGIDTWVLVSGCQSGLVAPGNHDSSALRTGHNRDGTRNTTPLPHHDNGLTPQRLAHSTNPFLLRRANGFVLCR</sequence>
<dbReference type="EMBL" id="CSTD01000005">
    <property type="protein sequence ID" value="CPR12818.1"/>
    <property type="molecule type" value="Genomic_DNA"/>
</dbReference>
<proteinExistence type="predicted"/>
<dbReference type="Proteomes" id="UP000198875">
    <property type="component" value="Unassembled WGS sequence"/>
</dbReference>
<organism evidence="2 3">
    <name type="scientific">Mycobacterium bohemicum DSM 44277</name>
    <dbReference type="NCBI Taxonomy" id="1236609"/>
    <lineage>
        <taxon>Bacteria</taxon>
        <taxon>Bacillati</taxon>
        <taxon>Actinomycetota</taxon>
        <taxon>Actinomycetes</taxon>
        <taxon>Mycobacteriales</taxon>
        <taxon>Mycobacteriaceae</taxon>
        <taxon>Mycobacterium</taxon>
    </lineage>
</organism>
<evidence type="ECO:0000256" key="1">
    <source>
        <dbReference type="SAM" id="MobiDB-lite"/>
    </source>
</evidence>
<protein>
    <submittedName>
        <fullName evidence="2">Uncharacterized protein</fullName>
    </submittedName>
</protein>
<accession>A0A0U0WCY3</accession>
<evidence type="ECO:0000313" key="2">
    <source>
        <dbReference type="EMBL" id="CPR12818.1"/>
    </source>
</evidence>
<feature type="region of interest" description="Disordered" evidence="1">
    <location>
        <begin position="41"/>
        <end position="71"/>
    </location>
</feature>
<reference evidence="2 3" key="1">
    <citation type="submission" date="2015-03" db="EMBL/GenBank/DDBJ databases">
        <authorList>
            <person name="Murphy D."/>
        </authorList>
    </citation>
    <scope>NUCLEOTIDE SEQUENCE [LARGE SCALE GENOMIC DNA]</scope>
    <source>
        <strain evidence="2 3">DSM 44277</strain>
    </source>
</reference>
<dbReference type="AlphaFoldDB" id="A0A0U0WCY3"/>
<gene>
    <name evidence="2" type="ORF">BN971_04124</name>
</gene>
<evidence type="ECO:0000313" key="3">
    <source>
        <dbReference type="Proteomes" id="UP000198875"/>
    </source>
</evidence>